<evidence type="ECO:0000313" key="16">
    <source>
        <dbReference type="Proteomes" id="UP000488956"/>
    </source>
</evidence>
<evidence type="ECO:0000256" key="3">
    <source>
        <dbReference type="ARBA" id="ARBA00022705"/>
    </source>
</evidence>
<dbReference type="EMBL" id="QXGC01000367">
    <property type="protein sequence ID" value="KAE9239176.1"/>
    <property type="molecule type" value="Genomic_DNA"/>
</dbReference>
<keyword evidence="4" id="KW-0238">DNA-binding</keyword>
<dbReference type="InterPro" id="IPR027417">
    <property type="entry name" value="P-loop_NTPase"/>
</dbReference>
<dbReference type="Proteomes" id="UP000488956">
    <property type="component" value="Unassembled WGS sequence"/>
</dbReference>
<evidence type="ECO:0000313" key="8">
    <source>
        <dbReference type="EMBL" id="KAE9118267.1"/>
    </source>
</evidence>
<evidence type="ECO:0000259" key="6">
    <source>
        <dbReference type="Pfam" id="PF14629"/>
    </source>
</evidence>
<evidence type="ECO:0000313" key="14">
    <source>
        <dbReference type="Proteomes" id="UP000460718"/>
    </source>
</evidence>
<keyword evidence="3" id="KW-0235">DNA replication</keyword>
<dbReference type="Proteomes" id="UP000476176">
    <property type="component" value="Unassembled WGS sequence"/>
</dbReference>
<gene>
    <name evidence="11" type="ORF">PF001_g7944</name>
    <name evidence="10" type="ORF">PF002_g10163</name>
    <name evidence="9" type="ORF">PF004_g8074</name>
    <name evidence="8" type="ORF">PF010_g8286</name>
    <name evidence="7" type="ORF">PF011_g7785</name>
</gene>
<evidence type="ECO:0000313" key="13">
    <source>
        <dbReference type="Proteomes" id="UP000440367"/>
    </source>
</evidence>
<dbReference type="GO" id="GO:0003688">
    <property type="term" value="F:DNA replication origin binding"/>
    <property type="evidence" value="ECO:0007669"/>
    <property type="project" value="TreeGrafter"/>
</dbReference>
<accession>A0A6A3ZMN1</accession>
<evidence type="ECO:0000256" key="2">
    <source>
        <dbReference type="ARBA" id="ARBA00005334"/>
    </source>
</evidence>
<comment type="similarity">
    <text evidence="2">Belongs to the ORC4 family.</text>
</comment>
<dbReference type="InterPro" id="IPR032705">
    <property type="entry name" value="ORC4_C"/>
</dbReference>
<dbReference type="PANTHER" id="PTHR12087:SF0">
    <property type="entry name" value="ORIGIN RECOGNITION COMPLEX SUBUNIT 4"/>
    <property type="match status" value="1"/>
</dbReference>
<protein>
    <recommendedName>
        <fullName evidence="6">Origin recognition complex subunit 4 C-terminal domain-containing protein</fullName>
    </recommendedName>
</protein>
<reference evidence="12 13" key="1">
    <citation type="submission" date="2018-08" db="EMBL/GenBank/DDBJ databases">
        <title>Genomic investigation of the strawberry pathogen Phytophthora fragariae indicates pathogenicity is determined by transcriptional variation in three key races.</title>
        <authorList>
            <person name="Adams T.M."/>
            <person name="Armitage A.D."/>
            <person name="Sobczyk M.K."/>
            <person name="Bates H.J."/>
            <person name="Dunwell J.M."/>
            <person name="Nellist C.F."/>
            <person name="Harrison R.J."/>
        </authorList>
    </citation>
    <scope>NUCLEOTIDE SEQUENCE [LARGE SCALE GENOMIC DNA]</scope>
    <source>
        <strain evidence="11 12">A4</strain>
        <strain evidence="10 13">BC-1</strain>
        <strain evidence="9 15">BC-23</strain>
        <strain evidence="8 16">ONT-3</strain>
        <strain evidence="7 14">SCRP245</strain>
    </source>
</reference>
<organism evidence="10 13">
    <name type="scientific">Phytophthora fragariae</name>
    <dbReference type="NCBI Taxonomy" id="53985"/>
    <lineage>
        <taxon>Eukaryota</taxon>
        <taxon>Sar</taxon>
        <taxon>Stramenopiles</taxon>
        <taxon>Oomycota</taxon>
        <taxon>Peronosporomycetes</taxon>
        <taxon>Peronosporales</taxon>
        <taxon>Peronosporaceae</taxon>
        <taxon>Phytophthora</taxon>
    </lineage>
</organism>
<dbReference type="EMBL" id="QXGD01000438">
    <property type="protein sequence ID" value="KAE9239657.1"/>
    <property type="molecule type" value="Genomic_DNA"/>
</dbReference>
<evidence type="ECO:0000313" key="7">
    <source>
        <dbReference type="EMBL" id="KAE9015067.1"/>
    </source>
</evidence>
<proteinExistence type="inferred from homology"/>
<dbReference type="PANTHER" id="PTHR12087">
    <property type="entry name" value="ORIGIN RECOGNITION COMPLEX SUBUNIT 4"/>
    <property type="match status" value="1"/>
</dbReference>
<dbReference type="Pfam" id="PF14629">
    <property type="entry name" value="ORC4_C"/>
    <property type="match status" value="1"/>
</dbReference>
<dbReference type="SUPFAM" id="SSF52540">
    <property type="entry name" value="P-loop containing nucleoside triphosphate hydrolases"/>
    <property type="match status" value="1"/>
</dbReference>
<evidence type="ECO:0000256" key="4">
    <source>
        <dbReference type="ARBA" id="ARBA00023125"/>
    </source>
</evidence>
<dbReference type="Proteomes" id="UP000437068">
    <property type="component" value="Unassembled WGS sequence"/>
</dbReference>
<feature type="domain" description="Origin recognition complex subunit 4 C-terminal" evidence="6">
    <location>
        <begin position="234"/>
        <end position="437"/>
    </location>
</feature>
<dbReference type="EMBL" id="QXFW01000352">
    <property type="protein sequence ID" value="KAE9015067.1"/>
    <property type="molecule type" value="Genomic_DNA"/>
</dbReference>
<comment type="subcellular location">
    <subcellularLocation>
        <location evidence="1">Nucleus</location>
    </subcellularLocation>
</comment>
<comment type="caution">
    <text evidence="10">The sequence shown here is derived from an EMBL/GenBank/DDBJ whole genome shotgun (WGS) entry which is preliminary data.</text>
</comment>
<evidence type="ECO:0000256" key="5">
    <source>
        <dbReference type="ARBA" id="ARBA00023242"/>
    </source>
</evidence>
<evidence type="ECO:0000256" key="1">
    <source>
        <dbReference type="ARBA" id="ARBA00004123"/>
    </source>
</evidence>
<keyword evidence="5" id="KW-0539">Nucleus</keyword>
<evidence type="ECO:0000313" key="11">
    <source>
        <dbReference type="EMBL" id="KAE9315132.1"/>
    </source>
</evidence>
<dbReference type="Proteomes" id="UP000460718">
    <property type="component" value="Unassembled WGS sequence"/>
</dbReference>
<dbReference type="EMBL" id="QXFX01000372">
    <property type="protein sequence ID" value="KAE9118267.1"/>
    <property type="molecule type" value="Genomic_DNA"/>
</dbReference>
<dbReference type="Proteomes" id="UP000440367">
    <property type="component" value="Unassembled WGS sequence"/>
</dbReference>
<evidence type="ECO:0000313" key="12">
    <source>
        <dbReference type="Proteomes" id="UP000437068"/>
    </source>
</evidence>
<sequence>MEATGLAPTEEEVRSVRCALRLRLKREALQISCAPTAANQPADGSLTAATQLEQLFERTVQFGDNQSGLLLGSVGSDRRSIVSRAMRKLRDRFGSFTVVYLNGVILQNELEAFKELIAQLTRATGVKHPVLSYWNMYEYLRGLLVAKAKAGDHVIVILDALEQFVRENSNAKQLLLYNLLDWLQSKDIKMGVLGITDNYNVVDNLEKRVRSRFSNLQIVIERPSFAQIRQNLVRALSLDMFEWEANCELQRPSTEYSVAFSKSVRELLLDQSKFLASLEFDYDIGKPQTFFVRLAAAAVYYLDADTPLLTAQHFRHARHLLEQDHQLAVLETVTEHGIALLIGMGHLEKGDQRVFTLEMVYARWENFLRQHDMLAQLPTRSEAQKALENLLRLKLVKDAGDAFKIGRGGDSSMKQDASGSLQPEFRAVHLSFAPRTLEGMLRNGSIKCSTLLKEWAINVVILLRRWYLSTVMSTRLPVLPLTDPGAPSTVTPFLTTCITHLTFYVKFALVNHWMRRCTGNHRDHRIRKSVT</sequence>
<dbReference type="FunFam" id="3.40.50.300:FF:003015">
    <property type="entry name" value="Origin recognition complex subunit 4"/>
    <property type="match status" value="1"/>
</dbReference>
<evidence type="ECO:0000313" key="9">
    <source>
        <dbReference type="EMBL" id="KAE9239176.1"/>
    </source>
</evidence>
<dbReference type="AlphaFoldDB" id="A0A6A3ZMN1"/>
<evidence type="ECO:0000313" key="10">
    <source>
        <dbReference type="EMBL" id="KAE9239657.1"/>
    </source>
</evidence>
<dbReference type="InterPro" id="IPR016527">
    <property type="entry name" value="ORC4"/>
</dbReference>
<dbReference type="GO" id="GO:0006270">
    <property type="term" value="P:DNA replication initiation"/>
    <property type="evidence" value="ECO:0007669"/>
    <property type="project" value="TreeGrafter"/>
</dbReference>
<dbReference type="Gene3D" id="3.40.50.300">
    <property type="entry name" value="P-loop containing nucleotide triphosphate hydrolases"/>
    <property type="match status" value="1"/>
</dbReference>
<dbReference type="EMBL" id="QXGE01000349">
    <property type="protein sequence ID" value="KAE9315132.1"/>
    <property type="molecule type" value="Genomic_DNA"/>
</dbReference>
<name>A0A6A3ZMN1_9STRA</name>
<evidence type="ECO:0000313" key="15">
    <source>
        <dbReference type="Proteomes" id="UP000476176"/>
    </source>
</evidence>
<dbReference type="GO" id="GO:0005664">
    <property type="term" value="C:nuclear origin of replication recognition complex"/>
    <property type="evidence" value="ECO:0007669"/>
    <property type="project" value="TreeGrafter"/>
</dbReference>